<dbReference type="AlphaFoldDB" id="A0A150JMM6"/>
<comment type="caution">
    <text evidence="2">The sequence shown here is derived from an EMBL/GenBank/DDBJ whole genome shotgun (WGS) entry which is preliminary data.</text>
</comment>
<organism evidence="2">
    <name type="scientific">Candidatus Methanofastidiosum methylothiophilum</name>
    <dbReference type="NCBI Taxonomy" id="1705564"/>
    <lineage>
        <taxon>Archaea</taxon>
        <taxon>Methanobacteriati</taxon>
        <taxon>Methanobacteriota</taxon>
        <taxon>Stenosarchaea group</taxon>
        <taxon>Candidatus Methanofastidiosia</taxon>
        <taxon>Candidatus Methanofastidiosales</taxon>
        <taxon>Candidatus Methanofastidiosaceae</taxon>
        <taxon>Candidatus Methanofastidiosum</taxon>
    </lineage>
</organism>
<name>A0A150JMM6_9EURY</name>
<sequence length="60" mass="7097">MAKDSKLNVSIVEKRLQILWVSRLNENLNIKKALRIQEELRKKSGNWNGSAEVAKWRRLH</sequence>
<dbReference type="EMBL" id="LNJB01000046">
    <property type="protein sequence ID" value="KYC52359.1"/>
    <property type="molecule type" value="Genomic_DNA"/>
</dbReference>
<evidence type="ECO:0000313" key="1">
    <source>
        <dbReference type="EMBL" id="KYC52359.1"/>
    </source>
</evidence>
<dbReference type="EMBL" id="LNJE01000001">
    <property type="protein sequence ID" value="KYC58533.1"/>
    <property type="molecule type" value="Genomic_DNA"/>
</dbReference>
<accession>A0A150J529</accession>
<dbReference type="Proteomes" id="UP000092420">
    <property type="component" value="Unassembled WGS sequence"/>
</dbReference>
<evidence type="ECO:0000313" key="3">
    <source>
        <dbReference type="Proteomes" id="UP000092420"/>
    </source>
</evidence>
<reference evidence="2 3" key="1">
    <citation type="journal article" date="2016" name="ISME J.">
        <title>Chasing the elusive Euryarchaeota class WSA2: genomes reveal a uniquely fastidious methyl-reducing methanogen.</title>
        <authorList>
            <person name="Nobu M.K."/>
            <person name="Narihiro T."/>
            <person name="Kuroda K."/>
            <person name="Mei R."/>
            <person name="Liu W.T."/>
        </authorList>
    </citation>
    <scope>NUCLEOTIDE SEQUENCE [LARGE SCALE GENOMIC DNA]</scope>
    <source>
        <strain evidence="1">ADurb1013_Bin02101</strain>
        <strain evidence="2">ADurb1213_Bin02801</strain>
    </source>
</reference>
<protein>
    <submittedName>
        <fullName evidence="2">Uncharacterized protein</fullName>
    </submittedName>
</protein>
<proteinExistence type="predicted"/>
<evidence type="ECO:0000313" key="2">
    <source>
        <dbReference type="EMBL" id="KYC58533.1"/>
    </source>
</evidence>
<gene>
    <name evidence="1" type="ORF">AN188_01590</name>
    <name evidence="2" type="ORF">APG09_00003</name>
</gene>
<accession>A0A150JMM6</accession>